<reference evidence="2 3" key="1">
    <citation type="submission" date="2021-05" db="EMBL/GenBank/DDBJ databases">
        <title>Draft Whole Genome Sequencing Of Biosensor Chromobacterium violaceum Strain CV026 Reveals A Regulatory RNA In Chromobacterium violaceum Phenotype Regulatory Network.</title>
        <authorList>
            <person name="Hong K.W."/>
            <person name="Chan K.G."/>
            <person name="Chang C.-Y."/>
        </authorList>
    </citation>
    <scope>NUCLEOTIDE SEQUENCE [LARGE SCALE GENOMIC DNA]</scope>
    <source>
        <strain evidence="2 3">ATCC 31532</strain>
    </source>
</reference>
<keyword evidence="1" id="KW-1133">Transmembrane helix</keyword>
<gene>
    <name evidence="2" type="ORF">KIF53_20115</name>
</gene>
<organism evidence="2 3">
    <name type="scientific">Chromobacterium subtsugae</name>
    <dbReference type="NCBI Taxonomy" id="251747"/>
    <lineage>
        <taxon>Bacteria</taxon>
        <taxon>Pseudomonadati</taxon>
        <taxon>Pseudomonadota</taxon>
        <taxon>Betaproteobacteria</taxon>
        <taxon>Neisseriales</taxon>
        <taxon>Chromobacteriaceae</taxon>
        <taxon>Chromobacterium</taxon>
    </lineage>
</organism>
<evidence type="ECO:0000313" key="3">
    <source>
        <dbReference type="Proteomes" id="UP000711178"/>
    </source>
</evidence>
<protein>
    <recommendedName>
        <fullName evidence="4">DUF2069 domain-containing protein</fullName>
    </recommendedName>
</protein>
<name>A0ABS7FKU8_9NEIS</name>
<keyword evidence="1" id="KW-0472">Membrane</keyword>
<accession>A0ABS7FKU8</accession>
<keyword evidence="3" id="KW-1185">Reference proteome</keyword>
<proteinExistence type="predicted"/>
<feature type="transmembrane region" description="Helical" evidence="1">
    <location>
        <begin position="36"/>
        <end position="59"/>
    </location>
</feature>
<comment type="caution">
    <text evidence="2">The sequence shown here is derived from an EMBL/GenBank/DDBJ whole genome shotgun (WGS) entry which is preliminary data.</text>
</comment>
<keyword evidence="1" id="KW-0812">Transmembrane</keyword>
<dbReference type="Proteomes" id="UP000711178">
    <property type="component" value="Unassembled WGS sequence"/>
</dbReference>
<evidence type="ECO:0000256" key="1">
    <source>
        <dbReference type="SAM" id="Phobius"/>
    </source>
</evidence>
<evidence type="ECO:0000313" key="2">
    <source>
        <dbReference type="EMBL" id="MBW8289948.1"/>
    </source>
</evidence>
<dbReference type="GeneID" id="89684329"/>
<evidence type="ECO:0008006" key="4">
    <source>
        <dbReference type="Google" id="ProtNLM"/>
    </source>
</evidence>
<dbReference type="EMBL" id="JAHDTB010000027">
    <property type="protein sequence ID" value="MBW8289948.1"/>
    <property type="molecule type" value="Genomic_DNA"/>
</dbReference>
<dbReference type="RefSeq" id="WP_043577084.1">
    <property type="nucleotide sequence ID" value="NZ_CP142381.1"/>
</dbReference>
<sequence length="69" mass="7289">MKPAPCQRLLVLLTIAACLGYYLILAARPGWLACRLAGLPVSILLALALLLLFCLIAALHGGSRDEDAS</sequence>